<accession>A0A1N7K540</accession>
<dbReference type="EMBL" id="FTOG01000002">
    <property type="protein sequence ID" value="SIS56670.1"/>
    <property type="molecule type" value="Genomic_DNA"/>
</dbReference>
<reference evidence="2" key="1">
    <citation type="submission" date="2017-01" db="EMBL/GenBank/DDBJ databases">
        <authorList>
            <person name="Varghese N."/>
            <person name="Submissions S."/>
        </authorList>
    </citation>
    <scope>NUCLEOTIDE SEQUENCE [LARGE SCALE GENOMIC DNA]</scope>
    <source>
        <strain evidence="2">DSM 19945</strain>
    </source>
</reference>
<keyword evidence="2" id="KW-1185">Reference proteome</keyword>
<dbReference type="AlphaFoldDB" id="A0A1N7K540"/>
<name>A0A1N7K540_9RHOB</name>
<dbReference type="Proteomes" id="UP000186221">
    <property type="component" value="Unassembled WGS sequence"/>
</dbReference>
<protein>
    <submittedName>
        <fullName evidence="1">Uncharacterized protein</fullName>
    </submittedName>
</protein>
<dbReference type="STRING" id="453582.SAMN05421580_102250"/>
<proteinExistence type="predicted"/>
<evidence type="ECO:0000313" key="1">
    <source>
        <dbReference type="EMBL" id="SIS56670.1"/>
    </source>
</evidence>
<organism evidence="1 2">
    <name type="scientific">Rhodobacter aestuarii</name>
    <dbReference type="NCBI Taxonomy" id="453582"/>
    <lineage>
        <taxon>Bacteria</taxon>
        <taxon>Pseudomonadati</taxon>
        <taxon>Pseudomonadota</taxon>
        <taxon>Alphaproteobacteria</taxon>
        <taxon>Rhodobacterales</taxon>
        <taxon>Rhodobacter group</taxon>
        <taxon>Rhodobacter</taxon>
    </lineage>
</organism>
<evidence type="ECO:0000313" key="2">
    <source>
        <dbReference type="Proteomes" id="UP000186221"/>
    </source>
</evidence>
<sequence>MSGLHLPFISPSSPVLGCFISPSSPFQSCFISPSSPLPLSPPYYVRGFWGALGARPNALKDTHQ</sequence>
<gene>
    <name evidence="1" type="ORF">SAMN05421580_102250</name>
</gene>